<dbReference type="Gene3D" id="3.40.190.10">
    <property type="entry name" value="Periplasmic binding protein-like II"/>
    <property type="match status" value="1"/>
</dbReference>
<feature type="chain" id="PRO_5002114377" evidence="4">
    <location>
        <begin position="31"/>
        <end position="531"/>
    </location>
</feature>
<proteinExistence type="inferred from homology"/>
<evidence type="ECO:0000256" key="3">
    <source>
        <dbReference type="ARBA" id="ARBA00022729"/>
    </source>
</evidence>
<name>A0A0B5E5T1_9RHOB</name>
<dbReference type="SUPFAM" id="SSF53850">
    <property type="entry name" value="Periplasmic binding protein-like II"/>
    <property type="match status" value="1"/>
</dbReference>
<dbReference type="CDD" id="cd08517">
    <property type="entry name" value="PBP2_NikA_DppA_OppA_like_13"/>
    <property type="match status" value="1"/>
</dbReference>
<dbReference type="PIRSF" id="PIRSF002741">
    <property type="entry name" value="MppA"/>
    <property type="match status" value="1"/>
</dbReference>
<dbReference type="PANTHER" id="PTHR30290">
    <property type="entry name" value="PERIPLASMIC BINDING COMPONENT OF ABC TRANSPORTER"/>
    <property type="match status" value="1"/>
</dbReference>
<dbReference type="HOGENOM" id="CLU_017028_7_3_5"/>
<dbReference type="GO" id="GO:0030288">
    <property type="term" value="C:outer membrane-bounded periplasmic space"/>
    <property type="evidence" value="ECO:0007669"/>
    <property type="project" value="UniProtKB-ARBA"/>
</dbReference>
<evidence type="ECO:0000256" key="1">
    <source>
        <dbReference type="ARBA" id="ARBA00004418"/>
    </source>
</evidence>
<dbReference type="InterPro" id="IPR030678">
    <property type="entry name" value="Peptide/Ni-bd"/>
</dbReference>
<dbReference type="InterPro" id="IPR006311">
    <property type="entry name" value="TAT_signal"/>
</dbReference>
<dbReference type="PROSITE" id="PS01040">
    <property type="entry name" value="SBP_BACTERIAL_5"/>
    <property type="match status" value="1"/>
</dbReference>
<dbReference type="InterPro" id="IPR000914">
    <property type="entry name" value="SBP_5_dom"/>
</dbReference>
<keyword evidence="3 4" id="KW-0732">Signal</keyword>
<dbReference type="AlphaFoldDB" id="A0A0B5E5T1"/>
<evidence type="ECO:0000313" key="6">
    <source>
        <dbReference type="EMBL" id="AJE48750.1"/>
    </source>
</evidence>
<evidence type="ECO:0000259" key="5">
    <source>
        <dbReference type="Pfam" id="PF00496"/>
    </source>
</evidence>
<dbReference type="OrthoDB" id="9803988at2"/>
<dbReference type="InterPro" id="IPR023765">
    <property type="entry name" value="SBP_5_CS"/>
</dbReference>
<dbReference type="Gene3D" id="3.10.105.10">
    <property type="entry name" value="Dipeptide-binding Protein, Domain 3"/>
    <property type="match status" value="1"/>
</dbReference>
<dbReference type="Proteomes" id="UP000031521">
    <property type="component" value="Chromosome"/>
</dbReference>
<organism evidence="6 7">
    <name type="scientific">Celeribacter indicus</name>
    <dbReference type="NCBI Taxonomy" id="1208324"/>
    <lineage>
        <taxon>Bacteria</taxon>
        <taxon>Pseudomonadati</taxon>
        <taxon>Pseudomonadota</taxon>
        <taxon>Alphaproteobacteria</taxon>
        <taxon>Rhodobacterales</taxon>
        <taxon>Roseobacteraceae</taxon>
        <taxon>Celeribacter</taxon>
    </lineage>
</organism>
<dbReference type="GO" id="GO:1904680">
    <property type="term" value="F:peptide transmembrane transporter activity"/>
    <property type="evidence" value="ECO:0007669"/>
    <property type="project" value="TreeGrafter"/>
</dbReference>
<sequence length="531" mass="58145">MTDLSRRTFTTLFGASAFALAFARPDWATAATARDTLNFLLPNDPGTLSNLSGGSIGAFYIGAKINEGLVSYDHDQNPMPLLASAWEVSEDARIYTFHLRDGVKWHDGTPFTSRDVAYSIRTLREHHPRGRSVFAGLVDIDATDPLKVVVTLEDPVPYFLYFLQGTETPIVAAHLYEGSDPLANPVNNAPVGTGPFKFKEWVPGSHVILEKNAEYWDLGKPTLATIVYKIIVDPAARAVAIETGEVDLAVETPISRNEISRLAQLPNIAVESASYEDEPFYTRLEFRLANEHLADLRVRQAIAHAIDKQLILDVAYLGQGAIATGPLQPGSHRFYTRDVTLYDFDVSKAEALLDEAGFPRGADGTRFTLRLQNYPAGPDHRSAAEIVKQALIAVGIGIEHNVGDVAAYIQAVYTDAAFDLNLTPVNTNKDPAIGVHRLFWSRNIKPGVAFSNGSGYSNPEVDRILEAAAIEPDLTKRQALYVEFQQILTRDLPEVPLVAFAHVTLANAKLKDYVANGDGVKGDLASAWFET</sequence>
<dbReference type="GO" id="GO:0015833">
    <property type="term" value="P:peptide transport"/>
    <property type="evidence" value="ECO:0007669"/>
    <property type="project" value="TreeGrafter"/>
</dbReference>
<dbReference type="Pfam" id="PF00496">
    <property type="entry name" value="SBP_bac_5"/>
    <property type="match status" value="1"/>
</dbReference>
<dbReference type="PANTHER" id="PTHR30290:SF38">
    <property type="entry name" value="D,D-DIPEPTIDE-BINDING PERIPLASMIC PROTEIN DDPA-RELATED"/>
    <property type="match status" value="1"/>
</dbReference>
<evidence type="ECO:0000256" key="4">
    <source>
        <dbReference type="SAM" id="SignalP"/>
    </source>
</evidence>
<dbReference type="GO" id="GO:0043190">
    <property type="term" value="C:ATP-binding cassette (ABC) transporter complex"/>
    <property type="evidence" value="ECO:0007669"/>
    <property type="project" value="InterPro"/>
</dbReference>
<dbReference type="EMBL" id="CP004393">
    <property type="protein sequence ID" value="AJE48750.1"/>
    <property type="molecule type" value="Genomic_DNA"/>
</dbReference>
<dbReference type="InterPro" id="IPR039424">
    <property type="entry name" value="SBP_5"/>
</dbReference>
<feature type="domain" description="Solute-binding protein family 5" evidence="5">
    <location>
        <begin position="78"/>
        <end position="439"/>
    </location>
</feature>
<gene>
    <name evidence="6" type="ORF">P73_4035</name>
</gene>
<dbReference type="KEGG" id="cid:P73_4035"/>
<dbReference type="PROSITE" id="PS51318">
    <property type="entry name" value="TAT"/>
    <property type="match status" value="1"/>
</dbReference>
<comment type="similarity">
    <text evidence="2">Belongs to the bacterial solute-binding protein 5 family.</text>
</comment>
<accession>A0A0B5E5T1</accession>
<evidence type="ECO:0000256" key="2">
    <source>
        <dbReference type="ARBA" id="ARBA00005695"/>
    </source>
</evidence>
<evidence type="ECO:0000313" key="7">
    <source>
        <dbReference type="Proteomes" id="UP000031521"/>
    </source>
</evidence>
<reference evidence="6 7" key="1">
    <citation type="journal article" date="2014" name="Int. J. Syst. Evol. Microbiol.">
        <title>Celeribacter indicus sp. nov., a polycyclic aromatic hydrocarbon-degrading bacterium from deep-sea sediment and reclassification of Huaishuia halophila as Celeribacter halophilus comb. nov.</title>
        <authorList>
            <person name="Lai Q."/>
            <person name="Cao J."/>
            <person name="Yuan J."/>
            <person name="Li F."/>
            <person name="Shao Z."/>
        </authorList>
    </citation>
    <scope>NUCLEOTIDE SEQUENCE [LARGE SCALE GENOMIC DNA]</scope>
    <source>
        <strain evidence="6">P73</strain>
    </source>
</reference>
<dbReference type="STRING" id="1208324.P73_4035"/>
<feature type="signal peptide" evidence="4">
    <location>
        <begin position="1"/>
        <end position="30"/>
    </location>
</feature>
<dbReference type="RefSeq" id="WP_043870992.1">
    <property type="nucleotide sequence ID" value="NZ_CP004393.1"/>
</dbReference>
<protein>
    <submittedName>
        <fullName evidence="6">Oligopeptide ABC transporter substrate binding protein</fullName>
    </submittedName>
</protein>
<keyword evidence="7" id="KW-1185">Reference proteome</keyword>
<comment type="subcellular location">
    <subcellularLocation>
        <location evidence="1">Periplasm</location>
    </subcellularLocation>
</comment>